<dbReference type="AlphaFoldDB" id="A0A4Q2UN51"/>
<feature type="signal peptide" evidence="1">
    <location>
        <begin position="1"/>
        <end position="23"/>
    </location>
</feature>
<reference evidence="2 3" key="1">
    <citation type="submission" date="2019-01" db="EMBL/GenBank/DDBJ databases">
        <title>Spirosoma flava sp. nov., a propanil-degrading bacterium isolated from herbicide-contaminated soil.</title>
        <authorList>
            <person name="Zhang L."/>
            <person name="Jiang J.-D."/>
        </authorList>
    </citation>
    <scope>NUCLEOTIDE SEQUENCE [LARGE SCALE GENOMIC DNA]</scope>
    <source>
        <strain evidence="2 3">TY50</strain>
    </source>
</reference>
<feature type="chain" id="PRO_5020656386" description="DUF4412 domain-containing protein" evidence="1">
    <location>
        <begin position="24"/>
        <end position="238"/>
    </location>
</feature>
<organism evidence="2 3">
    <name type="scientific">Spirosoma sordidisoli</name>
    <dbReference type="NCBI Taxonomy" id="2502893"/>
    <lineage>
        <taxon>Bacteria</taxon>
        <taxon>Pseudomonadati</taxon>
        <taxon>Bacteroidota</taxon>
        <taxon>Cytophagia</taxon>
        <taxon>Cytophagales</taxon>
        <taxon>Cytophagaceae</taxon>
        <taxon>Spirosoma</taxon>
    </lineage>
</organism>
<comment type="caution">
    <text evidence="2">The sequence shown here is derived from an EMBL/GenBank/DDBJ whole genome shotgun (WGS) entry which is preliminary data.</text>
</comment>
<accession>A0A4Q2UN51</accession>
<evidence type="ECO:0000313" key="3">
    <source>
        <dbReference type="Proteomes" id="UP000290407"/>
    </source>
</evidence>
<keyword evidence="3" id="KW-1185">Reference proteome</keyword>
<evidence type="ECO:0008006" key="4">
    <source>
        <dbReference type="Google" id="ProtNLM"/>
    </source>
</evidence>
<proteinExistence type="predicted"/>
<gene>
    <name evidence="2" type="ORF">EQG79_10275</name>
</gene>
<sequence length="238" mass="26756">MNFVKRIVLSCLLVLCLLSSLLAQRPFLEGVISYKADTITQAEPGGPPLFPTQTIVYKKGNALRIEIWRVNKFDSTDIMKDIYIRNDKGAYLYTESTKPINRMLDSIALFMTHEEEKQLLAEQALQGMEFYTVDRVLQKTTWLNLPAEKVALKGGSNQTLPEAVITRAIDITLGTLFNSVSKLPGTPLQFMLDERGWKIQLTATSLTAKALSDTLFRLDAKRKPMSMSQMGGELSDFK</sequence>
<name>A0A4Q2UN51_9BACT</name>
<dbReference type="RefSeq" id="WP_099084981.1">
    <property type="nucleotide sequence ID" value="NZ_SBLB01000002.1"/>
</dbReference>
<dbReference type="EMBL" id="SBLB01000002">
    <property type="protein sequence ID" value="RYC70242.1"/>
    <property type="molecule type" value="Genomic_DNA"/>
</dbReference>
<evidence type="ECO:0000313" key="2">
    <source>
        <dbReference type="EMBL" id="RYC70242.1"/>
    </source>
</evidence>
<dbReference type="Proteomes" id="UP000290407">
    <property type="component" value="Unassembled WGS sequence"/>
</dbReference>
<protein>
    <recommendedName>
        <fullName evidence="4">DUF4412 domain-containing protein</fullName>
    </recommendedName>
</protein>
<evidence type="ECO:0000256" key="1">
    <source>
        <dbReference type="SAM" id="SignalP"/>
    </source>
</evidence>
<keyword evidence="1" id="KW-0732">Signal</keyword>